<reference evidence="2" key="1">
    <citation type="submission" date="2025-08" db="UniProtKB">
        <authorList>
            <consortium name="RefSeq"/>
        </authorList>
    </citation>
    <scope>IDENTIFICATION</scope>
</reference>
<dbReference type="GeneID" id="105423644"/>
<feature type="non-terminal residue" evidence="2">
    <location>
        <position position="1"/>
    </location>
</feature>
<dbReference type="AlphaFoldDB" id="A0A6I9W096"/>
<dbReference type="GO" id="GO:0006303">
    <property type="term" value="P:double-strand break repair via nonhomologous end joining"/>
    <property type="evidence" value="ECO:0007669"/>
    <property type="project" value="TreeGrafter"/>
</dbReference>
<dbReference type="Pfam" id="PF13412">
    <property type="entry name" value="HTH_24"/>
    <property type="match status" value="1"/>
</dbReference>
<dbReference type="RefSeq" id="XP_011631768.1">
    <property type="nucleotide sequence ID" value="XM_011633466.1"/>
</dbReference>
<dbReference type="GO" id="GO:0042800">
    <property type="term" value="F:histone H3K4 methyltransferase activity"/>
    <property type="evidence" value="ECO:0007669"/>
    <property type="project" value="TreeGrafter"/>
</dbReference>
<accession>A0A6I9W096</accession>
<dbReference type="GO" id="GO:0003690">
    <property type="term" value="F:double-stranded DNA binding"/>
    <property type="evidence" value="ECO:0007669"/>
    <property type="project" value="TreeGrafter"/>
</dbReference>
<sequence length="202" mass="24021">RQYQQWFTKFCAGDFDLNGAPRSRRLIKVDDDKIKALIESNPRYTIQEIAETLNIHHSSVHDHLKKLGYISKLDIWIPHELKEVYLMARINIYDMLIKREENDPFLKRLITGDEKWIIYNNVVRKRSWSRRDDSLQTTSKANIHQRKVMLLVWWDFKGVVFFELLPRNQTINSNVLSAIGQFERIHHLETSRGKELCSIITT</sequence>
<dbReference type="Gene3D" id="1.10.10.10">
    <property type="entry name" value="Winged helix-like DNA-binding domain superfamily/Winged helix DNA-binding domain"/>
    <property type="match status" value="1"/>
</dbReference>
<dbReference type="KEGG" id="pbar:105423644"/>
<dbReference type="Pfam" id="PF01359">
    <property type="entry name" value="Transposase_1"/>
    <property type="match status" value="1"/>
</dbReference>
<dbReference type="PANTHER" id="PTHR46060:SF2">
    <property type="entry name" value="HISTONE-LYSINE N-METHYLTRANSFERASE SETMAR"/>
    <property type="match status" value="1"/>
</dbReference>
<proteinExistence type="predicted"/>
<dbReference type="Gene3D" id="3.30.420.10">
    <property type="entry name" value="Ribonuclease H-like superfamily/Ribonuclease H"/>
    <property type="match status" value="1"/>
</dbReference>
<gene>
    <name evidence="2" type="primary">LOC105423644</name>
</gene>
<organism evidence="1 2">
    <name type="scientific">Pogonomyrmex barbatus</name>
    <name type="common">red harvester ant</name>
    <dbReference type="NCBI Taxonomy" id="144034"/>
    <lineage>
        <taxon>Eukaryota</taxon>
        <taxon>Metazoa</taxon>
        <taxon>Ecdysozoa</taxon>
        <taxon>Arthropoda</taxon>
        <taxon>Hexapoda</taxon>
        <taxon>Insecta</taxon>
        <taxon>Pterygota</taxon>
        <taxon>Neoptera</taxon>
        <taxon>Endopterygota</taxon>
        <taxon>Hymenoptera</taxon>
        <taxon>Apocrita</taxon>
        <taxon>Aculeata</taxon>
        <taxon>Formicoidea</taxon>
        <taxon>Formicidae</taxon>
        <taxon>Myrmicinae</taxon>
        <taxon>Pogonomyrmex</taxon>
    </lineage>
</organism>
<dbReference type="GO" id="GO:0035861">
    <property type="term" value="C:site of double-strand break"/>
    <property type="evidence" value="ECO:0007669"/>
    <property type="project" value="TreeGrafter"/>
</dbReference>
<evidence type="ECO:0000313" key="1">
    <source>
        <dbReference type="Proteomes" id="UP000504615"/>
    </source>
</evidence>
<dbReference type="InterPro" id="IPR036397">
    <property type="entry name" value="RNaseH_sf"/>
</dbReference>
<dbReference type="GO" id="GO:0000793">
    <property type="term" value="C:condensed chromosome"/>
    <property type="evidence" value="ECO:0007669"/>
    <property type="project" value="TreeGrafter"/>
</dbReference>
<dbReference type="GO" id="GO:0044547">
    <property type="term" value="F:DNA topoisomerase binding"/>
    <property type="evidence" value="ECO:0007669"/>
    <property type="project" value="TreeGrafter"/>
</dbReference>
<dbReference type="GO" id="GO:0003697">
    <property type="term" value="F:single-stranded DNA binding"/>
    <property type="evidence" value="ECO:0007669"/>
    <property type="project" value="TreeGrafter"/>
</dbReference>
<dbReference type="InterPro" id="IPR052709">
    <property type="entry name" value="Transposase-MT_Hybrid"/>
</dbReference>
<dbReference type="PANTHER" id="PTHR46060">
    <property type="entry name" value="MARINER MOS1 TRANSPOSASE-LIKE PROTEIN"/>
    <property type="match status" value="1"/>
</dbReference>
<dbReference type="InterPro" id="IPR001888">
    <property type="entry name" value="Transposase_1"/>
</dbReference>
<dbReference type="GO" id="GO:0005634">
    <property type="term" value="C:nucleus"/>
    <property type="evidence" value="ECO:0007669"/>
    <property type="project" value="TreeGrafter"/>
</dbReference>
<keyword evidence="1" id="KW-1185">Reference proteome</keyword>
<dbReference type="OrthoDB" id="7600185at2759"/>
<dbReference type="GO" id="GO:0000014">
    <property type="term" value="F:single-stranded DNA endodeoxyribonuclease activity"/>
    <property type="evidence" value="ECO:0007669"/>
    <property type="project" value="TreeGrafter"/>
</dbReference>
<dbReference type="GO" id="GO:0046975">
    <property type="term" value="F:histone H3K36 methyltransferase activity"/>
    <property type="evidence" value="ECO:0007669"/>
    <property type="project" value="TreeGrafter"/>
</dbReference>
<name>A0A6I9W096_9HYME</name>
<protein>
    <submittedName>
        <fullName evidence="2">Histone-lysine N-methyltransferase SETMAR-like</fullName>
    </submittedName>
</protein>
<dbReference type="GO" id="GO:0000729">
    <property type="term" value="P:DNA double-strand break processing"/>
    <property type="evidence" value="ECO:0007669"/>
    <property type="project" value="TreeGrafter"/>
</dbReference>
<dbReference type="GO" id="GO:0044774">
    <property type="term" value="P:mitotic DNA integrity checkpoint signaling"/>
    <property type="evidence" value="ECO:0007669"/>
    <property type="project" value="TreeGrafter"/>
</dbReference>
<dbReference type="GO" id="GO:0031297">
    <property type="term" value="P:replication fork processing"/>
    <property type="evidence" value="ECO:0007669"/>
    <property type="project" value="TreeGrafter"/>
</dbReference>
<evidence type="ECO:0000313" key="2">
    <source>
        <dbReference type="RefSeq" id="XP_011631768.1"/>
    </source>
</evidence>
<dbReference type="Proteomes" id="UP000504615">
    <property type="component" value="Unplaced"/>
</dbReference>
<dbReference type="InterPro" id="IPR036388">
    <property type="entry name" value="WH-like_DNA-bd_sf"/>
</dbReference>
<dbReference type="GO" id="GO:0015074">
    <property type="term" value="P:DNA integration"/>
    <property type="evidence" value="ECO:0007669"/>
    <property type="project" value="TreeGrafter"/>
</dbReference>